<organism evidence="1 2">
    <name type="scientific">Mya arenaria</name>
    <name type="common">Soft-shell clam</name>
    <dbReference type="NCBI Taxonomy" id="6604"/>
    <lineage>
        <taxon>Eukaryota</taxon>
        <taxon>Metazoa</taxon>
        <taxon>Spiralia</taxon>
        <taxon>Lophotrochozoa</taxon>
        <taxon>Mollusca</taxon>
        <taxon>Bivalvia</taxon>
        <taxon>Autobranchia</taxon>
        <taxon>Heteroconchia</taxon>
        <taxon>Euheterodonta</taxon>
        <taxon>Imparidentia</taxon>
        <taxon>Neoheterodontei</taxon>
        <taxon>Myida</taxon>
        <taxon>Myoidea</taxon>
        <taxon>Myidae</taxon>
        <taxon>Mya</taxon>
    </lineage>
</organism>
<protein>
    <submittedName>
        <fullName evidence="1">Uncharacterized protein</fullName>
    </submittedName>
</protein>
<dbReference type="Proteomes" id="UP001164746">
    <property type="component" value="Chromosome 5"/>
</dbReference>
<gene>
    <name evidence="1" type="ORF">MAR_020306</name>
</gene>
<dbReference type="EMBL" id="CP111016">
    <property type="protein sequence ID" value="WAR04937.1"/>
    <property type="molecule type" value="Genomic_DNA"/>
</dbReference>
<keyword evidence="2" id="KW-1185">Reference proteome</keyword>
<proteinExistence type="predicted"/>
<evidence type="ECO:0000313" key="2">
    <source>
        <dbReference type="Proteomes" id="UP001164746"/>
    </source>
</evidence>
<sequence length="116" mass="12298">MNLGNIECSPPMEILVTVKEPKVLSIIPQFPDNVNIPELDCAQCLVGTVGVYMNVECIVSGISQKNLAEDGALIYADLDLPAEGSTRGKPAVNLDVGTTYVSIDFAQTAKMKGSVV</sequence>
<evidence type="ECO:0000313" key="1">
    <source>
        <dbReference type="EMBL" id="WAR04937.1"/>
    </source>
</evidence>
<name>A0ABY7E7K9_MYAAR</name>
<accession>A0ABY7E7K9</accession>
<reference evidence="1" key="1">
    <citation type="submission" date="2022-11" db="EMBL/GenBank/DDBJ databases">
        <title>Centuries of genome instability and evolution in soft-shell clam transmissible cancer (bioRxiv).</title>
        <authorList>
            <person name="Hart S.F.M."/>
            <person name="Yonemitsu M.A."/>
            <person name="Giersch R.M."/>
            <person name="Beal B.F."/>
            <person name="Arriagada G."/>
            <person name="Davis B.W."/>
            <person name="Ostrander E.A."/>
            <person name="Goff S.P."/>
            <person name="Metzger M.J."/>
        </authorList>
    </citation>
    <scope>NUCLEOTIDE SEQUENCE</scope>
    <source>
        <strain evidence="1">MELC-2E11</strain>
        <tissue evidence="1">Siphon/mantle</tissue>
    </source>
</reference>